<dbReference type="Pfam" id="PF08281">
    <property type="entry name" value="Sigma70_r4_2"/>
    <property type="match status" value="1"/>
</dbReference>
<evidence type="ECO:0000313" key="31">
    <source>
        <dbReference type="Proteomes" id="UP000549379"/>
    </source>
</evidence>
<dbReference type="Proteomes" id="UP000285054">
    <property type="component" value="Unassembled WGS sequence"/>
</dbReference>
<name>A0A3A7DRD5_LISMN</name>
<dbReference type="EMBL" id="AANCRK010000001">
    <property type="protein sequence ID" value="EDN7713681.1"/>
    <property type="molecule type" value="Genomic_DNA"/>
</dbReference>
<dbReference type="EMBL" id="QXKO01000001">
    <property type="protein sequence ID" value="RJZ24206.1"/>
    <property type="molecule type" value="Genomic_DNA"/>
</dbReference>
<dbReference type="Proteomes" id="UP000376505">
    <property type="component" value="Unassembled WGS sequence"/>
</dbReference>
<evidence type="ECO:0000313" key="22">
    <source>
        <dbReference type="Proteomes" id="UP000364988"/>
    </source>
</evidence>
<dbReference type="Proteomes" id="UP000331186">
    <property type="component" value="Unassembled WGS sequence"/>
</dbReference>
<evidence type="ECO:0000313" key="28">
    <source>
        <dbReference type="Proteomes" id="UP000478704"/>
    </source>
</evidence>
<dbReference type="EMBL" id="AALEDS010000010">
    <property type="protein sequence ID" value="ECY6544798.1"/>
    <property type="molecule type" value="Genomic_DNA"/>
</dbReference>
<dbReference type="GO" id="GO:0003677">
    <property type="term" value="F:DNA binding"/>
    <property type="evidence" value="ECO:0007669"/>
    <property type="project" value="InterPro"/>
</dbReference>
<evidence type="ECO:0000313" key="9">
    <source>
        <dbReference type="EMBL" id="EAE1339293.1"/>
    </source>
</evidence>
<dbReference type="EMBL" id="AABAYG010000005">
    <property type="protein sequence ID" value="EAG2245910.1"/>
    <property type="molecule type" value="Genomic_DNA"/>
</dbReference>
<evidence type="ECO:0000259" key="3">
    <source>
        <dbReference type="Pfam" id="PF08281"/>
    </source>
</evidence>
<dbReference type="RefSeq" id="WP_012951316.1">
    <property type="nucleotide sequence ID" value="NZ_CP014252.2"/>
</dbReference>
<dbReference type="Proteomes" id="UP000481141">
    <property type="component" value="Unassembled WGS sequence"/>
</dbReference>
<sequence>MGLDDLIFEYKVSLQHANRKKAECENIAEKKIWGEITTSLENSIAYMQTGVSPWDFKLGEKANTQSRTIYADSYLLDYLNYKNPQTCAEKELGEFETKMISSLLRKLTKQEKECYLLNKQCMCSYSDIAEYLNITIKSVENSIRRAKHKIDVQKEKSLLVNVYLNGENEVHK</sequence>
<dbReference type="InterPro" id="IPR016032">
    <property type="entry name" value="Sig_transdc_resp-reg_C-effctor"/>
</dbReference>
<feature type="domain" description="RNA polymerase sigma factor 70 region 4 type 2" evidence="3">
    <location>
        <begin position="99"/>
        <end position="149"/>
    </location>
</feature>
<evidence type="ECO:0000313" key="30">
    <source>
        <dbReference type="Proteomes" id="UP000525850"/>
    </source>
</evidence>
<dbReference type="InterPro" id="IPR013249">
    <property type="entry name" value="RNA_pol_sigma70_r4_t2"/>
</dbReference>
<accession>A0A3A7DRD5</accession>
<dbReference type="Proteomes" id="UP000525850">
    <property type="component" value="Unassembled WGS sequence"/>
</dbReference>
<dbReference type="EMBL" id="AAAQQZ010000005">
    <property type="protein sequence ID" value="EAE1339293.1"/>
    <property type="molecule type" value="Genomic_DNA"/>
</dbReference>
<dbReference type="EMBL" id="AABBAW010000001">
    <property type="protein sequence ID" value="EAG2514185.1"/>
    <property type="molecule type" value="Genomic_DNA"/>
</dbReference>
<dbReference type="EMBL" id="AAALRN010000001">
    <property type="protein sequence ID" value="EAD1184079.1"/>
    <property type="molecule type" value="Genomic_DNA"/>
</dbReference>
<evidence type="ECO:0000313" key="14">
    <source>
        <dbReference type="EMBL" id="EDN7713681.1"/>
    </source>
</evidence>
<dbReference type="GO" id="GO:0006352">
    <property type="term" value="P:DNA-templated transcription initiation"/>
    <property type="evidence" value="ECO:0007669"/>
    <property type="project" value="InterPro"/>
</dbReference>
<evidence type="ECO:0000313" key="27">
    <source>
        <dbReference type="Proteomes" id="UP000467347"/>
    </source>
</evidence>
<comment type="caution">
    <text evidence="12">The sequence shown here is derived from an EMBL/GenBank/DDBJ whole genome shotgun (WGS) entry which is preliminary data.</text>
</comment>
<dbReference type="Proteomes" id="UP000455569">
    <property type="component" value="Unassembled WGS sequence"/>
</dbReference>
<evidence type="ECO:0000313" key="19">
    <source>
        <dbReference type="Proteomes" id="UP000331186"/>
    </source>
</evidence>
<organism evidence="12 31">
    <name type="scientific">Listeria monocytogenes</name>
    <dbReference type="NCBI Taxonomy" id="1639"/>
    <lineage>
        <taxon>Bacteria</taxon>
        <taxon>Bacillati</taxon>
        <taxon>Bacillota</taxon>
        <taxon>Bacilli</taxon>
        <taxon>Bacillales</taxon>
        <taxon>Listeriaceae</taxon>
        <taxon>Listeria</taxon>
    </lineage>
</organism>
<evidence type="ECO:0000313" key="12">
    <source>
        <dbReference type="EMBL" id="EAG2998185.1"/>
    </source>
</evidence>
<evidence type="ECO:0000313" key="15">
    <source>
        <dbReference type="EMBL" id="EDN9837938.1"/>
    </source>
</evidence>
<evidence type="ECO:0000313" key="7">
    <source>
        <dbReference type="EMBL" id="EAD5773433.1"/>
    </source>
</evidence>
<dbReference type="GO" id="GO:0016987">
    <property type="term" value="F:sigma factor activity"/>
    <property type="evidence" value="ECO:0007669"/>
    <property type="project" value="InterPro"/>
</dbReference>
<reference evidence="13 22" key="3">
    <citation type="submission" date="2019-09" db="EMBL/GenBank/DDBJ databases">
        <authorList>
            <consortium name="GenomeTrakr network: Whole genome sequencing for foodborne pathogen traceback"/>
        </authorList>
    </citation>
    <scope>NUCLEOTIDE SEQUENCE [LARGE SCALE GENOMIC DNA]</scope>
    <source>
        <strain evidence="13 22">FLAG-55987</strain>
    </source>
</reference>
<evidence type="ECO:0000256" key="2">
    <source>
        <dbReference type="ARBA" id="ARBA00023163"/>
    </source>
</evidence>
<evidence type="ECO:0000313" key="23">
    <source>
        <dbReference type="Proteomes" id="UP000376505"/>
    </source>
</evidence>
<evidence type="ECO:0000313" key="17">
    <source>
        <dbReference type="EMBL" id="RJZ24206.1"/>
    </source>
</evidence>
<dbReference type="AlphaFoldDB" id="A0A3A7DRD5"/>
<dbReference type="EMBL" id="AAANYN010000004">
    <property type="protein sequence ID" value="EAD5773433.1"/>
    <property type="molecule type" value="Genomic_DNA"/>
</dbReference>
<evidence type="ECO:0000313" key="29">
    <source>
        <dbReference type="Proteomes" id="UP000481141"/>
    </source>
</evidence>
<reference evidence="21 24" key="2">
    <citation type="submission" date="2018-06" db="EMBL/GenBank/DDBJ databases">
        <authorList>
            <consortium name="GenomeTrakr: Next Generation Sequencing Network for Food Pathogen Tracability"/>
        </authorList>
    </citation>
    <scope>NUCLEOTIDE SEQUENCE [LARGE SCALE GENOMIC DNA]</scope>
    <source>
        <strain evidence="12 31">10B02965A-1</strain>
        <strain evidence="14 26">CFSAN102901</strain>
        <strain evidence="9 24">FDA00006494</strain>
        <strain evidence="5 25">FDA00008584</strain>
        <strain evidence="10">FDA00011243</strain>
        <strain evidence="4 19">FDA00013332</strain>
        <strain evidence="8 20">FDA00013853</strain>
        <strain evidence="16">FDA00015054</strain>
        <strain evidence="28">FDA1090798-S029-001</strain>
        <strain evidence="29">FDA956581-098-004</strain>
        <strain evidence="11 30">FDA960927-006-004</strain>
        <strain evidence="7 23">FSIS31901579</strain>
        <strain evidence="15 27">OSF101448</strain>
        <strain evidence="6 21">VA-WGS-00405</strain>
    </source>
</reference>
<keyword evidence="2" id="KW-0804">Transcription</keyword>
<evidence type="ECO:0000313" key="6">
    <source>
        <dbReference type="EMBL" id="EAD3791777.1"/>
    </source>
</evidence>
<evidence type="ECO:0000256" key="1">
    <source>
        <dbReference type="ARBA" id="ARBA00023015"/>
    </source>
</evidence>
<dbReference type="EMBL" id="AAAMZD010000001">
    <property type="protein sequence ID" value="EAD3791777.1"/>
    <property type="molecule type" value="Genomic_DNA"/>
</dbReference>
<dbReference type="Proteomes" id="UP000344343">
    <property type="component" value="Unassembled WGS sequence"/>
</dbReference>
<dbReference type="Proteomes" id="UP000379076">
    <property type="component" value="Unassembled WGS sequence"/>
</dbReference>
<dbReference type="Proteomes" id="UP000345329">
    <property type="component" value="Unassembled WGS sequence"/>
</dbReference>
<dbReference type="Proteomes" id="UP000364988">
    <property type="component" value="Unassembled WGS sequence"/>
</dbReference>
<evidence type="ECO:0000313" key="13">
    <source>
        <dbReference type="EMBL" id="ECY6544798.1"/>
    </source>
</evidence>
<dbReference type="Proteomes" id="UP000549379">
    <property type="component" value="Unassembled WGS sequence"/>
</dbReference>
<evidence type="ECO:0000313" key="25">
    <source>
        <dbReference type="Proteomes" id="UP000403352"/>
    </source>
</evidence>
<dbReference type="Proteomes" id="UP000403352">
    <property type="component" value="Unassembled WGS sequence"/>
</dbReference>
<evidence type="ECO:0000313" key="10">
    <source>
        <dbReference type="EMBL" id="EAG2245910.1"/>
    </source>
</evidence>
<dbReference type="EMBL" id="AABBHO010000047">
    <property type="protein sequence ID" value="EAG2998185.1"/>
    <property type="molecule type" value="Genomic_DNA"/>
</dbReference>
<protein>
    <submittedName>
        <fullName evidence="12">RNA polymerase subunit sigma</fullName>
    </submittedName>
</protein>
<evidence type="ECO:0000313" key="11">
    <source>
        <dbReference type="EMBL" id="EAG2514185.1"/>
    </source>
</evidence>
<reference evidence="17 18" key="1">
    <citation type="journal article" date="2018" name="BMC Genomics">
        <title>Genes significantly associated with lineage II food isolates of Listeria monocytogenes.</title>
        <authorList>
            <person name="Pirone-Davies C."/>
            <person name="Chen Y."/>
            <person name="Pightling A."/>
            <person name="Ryan G."/>
            <person name="Wang Y."/>
            <person name="Yao K."/>
            <person name="Hoffmann M."/>
            <person name="Allard M.W."/>
        </authorList>
    </citation>
    <scope>NUCLEOTIDE SEQUENCE [LARGE SCALE GENOMIC DNA]</scope>
    <source>
        <strain evidence="17 18">PNUSAL000190</strain>
    </source>
</reference>
<dbReference type="EMBL" id="AANPAU010000006">
    <property type="protein sequence ID" value="EDP8514347.1"/>
    <property type="molecule type" value="Genomic_DNA"/>
</dbReference>
<keyword evidence="1" id="KW-0805">Transcription regulation</keyword>
<evidence type="ECO:0000313" key="8">
    <source>
        <dbReference type="EMBL" id="EAD5787965.1"/>
    </source>
</evidence>
<evidence type="ECO:0000313" key="24">
    <source>
        <dbReference type="Proteomes" id="UP000379076"/>
    </source>
</evidence>
<dbReference type="SUPFAM" id="SSF46894">
    <property type="entry name" value="C-terminal effector domain of the bipartite response regulators"/>
    <property type="match status" value="1"/>
</dbReference>
<evidence type="ECO:0000313" key="18">
    <source>
        <dbReference type="Proteomes" id="UP000285054"/>
    </source>
</evidence>
<evidence type="ECO:0000313" key="21">
    <source>
        <dbReference type="Proteomes" id="UP000345329"/>
    </source>
</evidence>
<evidence type="ECO:0000313" key="4">
    <source>
        <dbReference type="EMBL" id="EAC6547658.1"/>
    </source>
</evidence>
<evidence type="ECO:0000313" key="5">
    <source>
        <dbReference type="EMBL" id="EAD1184079.1"/>
    </source>
</evidence>
<dbReference type="EMBL" id="AAAJKI010000008">
    <property type="protein sequence ID" value="EAC6547658.1"/>
    <property type="molecule type" value="Genomic_DNA"/>
</dbReference>
<gene>
    <name evidence="9" type="ORF">ART25_10285</name>
    <name evidence="11" type="ORF">B1N52_03360</name>
    <name evidence="10" type="ORF">B1S26_10900</name>
    <name evidence="12" type="ORF">B5K54_12900</name>
    <name evidence="4" type="ORF">DU018_04660</name>
    <name evidence="17" type="ORF">DYZ50_00212</name>
    <name evidence="8" type="ORF">EX365_15565</name>
    <name evidence="7" type="ORF">EXZ73_03920</name>
    <name evidence="13" type="ORF">F6436_10675</name>
    <name evidence="16" type="ORF">G3O21_001771</name>
    <name evidence="15" type="ORF">GJW51_14830</name>
    <name evidence="14" type="ORF">GQG13_00930</name>
    <name evidence="5" type="ORF">QD52_03165</name>
    <name evidence="6" type="ORF">UI29_03190</name>
</gene>
<evidence type="ECO:0000313" key="16">
    <source>
        <dbReference type="EMBL" id="EDP8514347.1"/>
    </source>
</evidence>
<evidence type="ECO:0000313" key="26">
    <source>
        <dbReference type="Proteomes" id="UP000455569"/>
    </source>
</evidence>
<dbReference type="EMBL" id="AAANYR010000014">
    <property type="protein sequence ID" value="EAD5787965.1"/>
    <property type="molecule type" value="Genomic_DNA"/>
</dbReference>
<dbReference type="Proteomes" id="UP000467347">
    <property type="component" value="Unassembled WGS sequence"/>
</dbReference>
<dbReference type="Gene3D" id="1.10.10.10">
    <property type="entry name" value="Winged helix-like DNA-binding domain superfamily/Winged helix DNA-binding domain"/>
    <property type="match status" value="1"/>
</dbReference>
<evidence type="ECO:0000313" key="20">
    <source>
        <dbReference type="Proteomes" id="UP000344343"/>
    </source>
</evidence>
<dbReference type="Proteomes" id="UP000478704">
    <property type="component" value="Unassembled WGS sequence"/>
</dbReference>
<dbReference type="InterPro" id="IPR036388">
    <property type="entry name" value="WH-like_DNA-bd_sf"/>
</dbReference>
<dbReference type="EMBL" id="AANDSR010000017">
    <property type="protein sequence ID" value="EDN9837938.1"/>
    <property type="molecule type" value="Genomic_DNA"/>
</dbReference>
<proteinExistence type="predicted"/>